<organism evidence="1 2">
    <name type="scientific">Thalassococcus lentus</name>
    <dbReference type="NCBI Taxonomy" id="1210524"/>
    <lineage>
        <taxon>Bacteria</taxon>
        <taxon>Pseudomonadati</taxon>
        <taxon>Pseudomonadota</taxon>
        <taxon>Alphaproteobacteria</taxon>
        <taxon>Rhodobacterales</taxon>
        <taxon>Roseobacteraceae</taxon>
        <taxon>Thalassococcus</taxon>
    </lineage>
</organism>
<name>A0ABT4XP87_9RHOB</name>
<keyword evidence="2" id="KW-1185">Reference proteome</keyword>
<evidence type="ECO:0000313" key="1">
    <source>
        <dbReference type="EMBL" id="MDA7423759.1"/>
    </source>
</evidence>
<comment type="caution">
    <text evidence="1">The sequence shown here is derived from an EMBL/GenBank/DDBJ whole genome shotgun (WGS) entry which is preliminary data.</text>
</comment>
<evidence type="ECO:0000313" key="2">
    <source>
        <dbReference type="Proteomes" id="UP001210720"/>
    </source>
</evidence>
<accession>A0ABT4XP87</accession>
<gene>
    <name evidence="1" type="ORF">PFY00_03395</name>
</gene>
<dbReference type="EMBL" id="JAQIOY010000001">
    <property type="protein sequence ID" value="MDA7423759.1"/>
    <property type="molecule type" value="Genomic_DNA"/>
</dbReference>
<dbReference type="Proteomes" id="UP001210720">
    <property type="component" value="Unassembled WGS sequence"/>
</dbReference>
<dbReference type="RefSeq" id="WP_271431094.1">
    <property type="nucleotide sequence ID" value="NZ_JAQIOY010000001.1"/>
</dbReference>
<protein>
    <submittedName>
        <fullName evidence="1">Uncharacterized protein</fullName>
    </submittedName>
</protein>
<sequence>MAGSANAESLPPIGGDERRSAIPDCILKPGSQQSCARILACIGVDGLYFDGGAFGWDTGVVLGSRSDGVPCAGEWRSGGLFGSGTAKMECEDGLTVGAIYYSQDSETGTALGRGSDNLGRGIIAWSGENVLKYLTPDGRPSAELPCGPTPIPIS</sequence>
<proteinExistence type="predicted"/>
<reference evidence="1 2" key="1">
    <citation type="submission" date="2023-01" db="EMBL/GenBank/DDBJ databases">
        <title>Thalassococcus onchidii sp. nov., isolated from a marine invertebrate from the South China Sea.</title>
        <authorList>
            <person name="Xu S."/>
            <person name="Liu Z."/>
            <person name="Xu Y."/>
        </authorList>
    </citation>
    <scope>NUCLEOTIDE SEQUENCE [LARGE SCALE GENOMIC DNA]</scope>
    <source>
        <strain evidence="1 2">KCTC 32084</strain>
    </source>
</reference>